<dbReference type="EC" id="2.7.7.7" evidence="5"/>
<dbReference type="RefSeq" id="WP_047261906.1">
    <property type="nucleotide sequence ID" value="NZ_CP011542.1"/>
</dbReference>
<keyword evidence="5" id="KW-0548">Nucleotidyltransferase</keyword>
<evidence type="ECO:0000313" key="5">
    <source>
        <dbReference type="EMBL" id="AKK05749.1"/>
    </source>
</evidence>
<dbReference type="EMBL" id="CP011542">
    <property type="protein sequence ID" value="AKK05749.1"/>
    <property type="molecule type" value="Genomic_DNA"/>
</dbReference>
<dbReference type="STRING" id="571915.CMUST_07075"/>
<dbReference type="InterPro" id="IPR036397">
    <property type="entry name" value="RNaseH_sf"/>
</dbReference>
<sequence length="214" mass="23422">MFGLFNKKNKATGALKEFYSATAVPGSTRIGDAPLLAVDMETTGLKAEEHKILSIGWVPVNGRRIDLSGAGYVLVAGAEVGESAVIHHLTDDMVAQGVSEAEAIEQLLVALRGRAMLNHYSALESSFVDAACKRHFGAPFDVLLVDTFAIERRHMERMGTYPRGEDLRLARVRSRYNLPNYRNHNALTDALACAELYLAQVATLNVSTLKSLQY</sequence>
<dbReference type="SUPFAM" id="SSF53098">
    <property type="entry name" value="Ribonuclease H-like"/>
    <property type="match status" value="1"/>
</dbReference>
<dbReference type="Proteomes" id="UP000035199">
    <property type="component" value="Chromosome"/>
</dbReference>
<dbReference type="InterPro" id="IPR013520">
    <property type="entry name" value="Ribonucl_H"/>
</dbReference>
<feature type="domain" description="Exonuclease" evidence="4">
    <location>
        <begin position="34"/>
        <end position="206"/>
    </location>
</feature>
<dbReference type="PATRIC" id="fig|571915.4.peg.1510"/>
<dbReference type="PANTHER" id="PTHR30231:SF4">
    <property type="entry name" value="PROTEIN NEN2"/>
    <property type="match status" value="1"/>
</dbReference>
<keyword evidence="1" id="KW-0540">Nuclease</keyword>
<dbReference type="InterPro" id="IPR012337">
    <property type="entry name" value="RNaseH-like_sf"/>
</dbReference>
<evidence type="ECO:0000256" key="3">
    <source>
        <dbReference type="ARBA" id="ARBA00022839"/>
    </source>
</evidence>
<dbReference type="GO" id="GO:0003676">
    <property type="term" value="F:nucleic acid binding"/>
    <property type="evidence" value="ECO:0007669"/>
    <property type="project" value="InterPro"/>
</dbReference>
<dbReference type="Gene3D" id="3.30.420.10">
    <property type="entry name" value="Ribonuclease H-like superfamily/Ribonuclease H"/>
    <property type="match status" value="1"/>
</dbReference>
<accession>A0A0G3GX65</accession>
<gene>
    <name evidence="5" type="ORF">CMUST_07075</name>
</gene>
<dbReference type="GO" id="GO:0008408">
    <property type="term" value="F:3'-5' exonuclease activity"/>
    <property type="evidence" value="ECO:0007669"/>
    <property type="project" value="TreeGrafter"/>
</dbReference>
<evidence type="ECO:0000313" key="6">
    <source>
        <dbReference type="Proteomes" id="UP000035199"/>
    </source>
</evidence>
<reference evidence="5 6" key="1">
    <citation type="journal article" date="2015" name="Genome Announc.">
        <title>Complete Genome Sequence of the Type Strain Corynebacterium mustelae DSM 45274, Isolated from Various Tissues of a Male Ferret with Lethal Sepsis.</title>
        <authorList>
            <person name="Ruckert C."/>
            <person name="Eimer J."/>
            <person name="Winkler A."/>
            <person name="Tauch A."/>
        </authorList>
    </citation>
    <scope>NUCLEOTIDE SEQUENCE [LARGE SCALE GENOMIC DNA]</scope>
    <source>
        <strain evidence="5 6">DSM 45274</strain>
    </source>
</reference>
<proteinExistence type="predicted"/>
<dbReference type="CDD" id="cd06127">
    <property type="entry name" value="DEDDh"/>
    <property type="match status" value="1"/>
</dbReference>
<keyword evidence="2" id="KW-0378">Hydrolase</keyword>
<dbReference type="Pfam" id="PF00929">
    <property type="entry name" value="RNase_T"/>
    <property type="match status" value="1"/>
</dbReference>
<evidence type="ECO:0000256" key="1">
    <source>
        <dbReference type="ARBA" id="ARBA00022722"/>
    </source>
</evidence>
<organism evidence="5 6">
    <name type="scientific">Corynebacterium mustelae</name>
    <dbReference type="NCBI Taxonomy" id="571915"/>
    <lineage>
        <taxon>Bacteria</taxon>
        <taxon>Bacillati</taxon>
        <taxon>Actinomycetota</taxon>
        <taxon>Actinomycetes</taxon>
        <taxon>Mycobacteriales</taxon>
        <taxon>Corynebacteriaceae</taxon>
        <taxon>Corynebacterium</taxon>
    </lineage>
</organism>
<dbReference type="SMART" id="SM00479">
    <property type="entry name" value="EXOIII"/>
    <property type="match status" value="1"/>
</dbReference>
<keyword evidence="5" id="KW-0808">Transferase</keyword>
<protein>
    <submittedName>
        <fullName evidence="5">DNA polymerase III, epsilon subunit</fullName>
        <ecNumber evidence="5">2.7.7.7</ecNumber>
    </submittedName>
</protein>
<name>A0A0G3GX65_9CORY</name>
<dbReference type="GO" id="GO:0005829">
    <property type="term" value="C:cytosol"/>
    <property type="evidence" value="ECO:0007669"/>
    <property type="project" value="TreeGrafter"/>
</dbReference>
<dbReference type="KEGG" id="cmv:CMUST_07075"/>
<evidence type="ECO:0000256" key="2">
    <source>
        <dbReference type="ARBA" id="ARBA00022801"/>
    </source>
</evidence>
<keyword evidence="3" id="KW-0269">Exonuclease</keyword>
<keyword evidence="6" id="KW-1185">Reference proteome</keyword>
<dbReference type="AlphaFoldDB" id="A0A0G3GX65"/>
<dbReference type="GO" id="GO:0003887">
    <property type="term" value="F:DNA-directed DNA polymerase activity"/>
    <property type="evidence" value="ECO:0007669"/>
    <property type="project" value="UniProtKB-EC"/>
</dbReference>
<dbReference type="PANTHER" id="PTHR30231">
    <property type="entry name" value="DNA POLYMERASE III SUBUNIT EPSILON"/>
    <property type="match status" value="1"/>
</dbReference>
<evidence type="ECO:0000259" key="4">
    <source>
        <dbReference type="SMART" id="SM00479"/>
    </source>
</evidence>
<reference evidence="6" key="2">
    <citation type="submission" date="2015-05" db="EMBL/GenBank/DDBJ databases">
        <title>Complete genome sequence of Corynebacterium mustelae DSM 45274, isolated from various tissues of a male ferret with lethal sepsis.</title>
        <authorList>
            <person name="Ruckert C."/>
            <person name="Albersmeier A."/>
            <person name="Winkler A."/>
            <person name="Tauch A."/>
        </authorList>
    </citation>
    <scope>NUCLEOTIDE SEQUENCE [LARGE SCALE GENOMIC DNA]</scope>
    <source>
        <strain evidence="6">DSM 45274</strain>
    </source>
</reference>